<feature type="compositionally biased region" description="Basic residues" evidence="4">
    <location>
        <begin position="559"/>
        <end position="568"/>
    </location>
</feature>
<dbReference type="Pfam" id="PF21720">
    <property type="entry name" value="MIOS_WD40"/>
    <property type="match status" value="1"/>
</dbReference>
<dbReference type="SUPFAM" id="SSF50978">
    <property type="entry name" value="WD40 repeat-like"/>
    <property type="match status" value="1"/>
</dbReference>
<dbReference type="PANTHER" id="PTHR16453:SF9">
    <property type="entry name" value="GATOR COMPLEX PROTEIN MIOS"/>
    <property type="match status" value="1"/>
</dbReference>
<dbReference type="Pfam" id="PF21719">
    <property type="entry name" value="MIOS_a-sol"/>
    <property type="match status" value="1"/>
</dbReference>
<evidence type="ECO:0000259" key="5">
    <source>
        <dbReference type="Pfam" id="PF17034"/>
    </source>
</evidence>
<dbReference type="InterPro" id="IPR037593">
    <property type="entry name" value="MIOS/Sea4"/>
</dbReference>
<dbReference type="GO" id="GO:0005737">
    <property type="term" value="C:cytoplasm"/>
    <property type="evidence" value="ECO:0007669"/>
    <property type="project" value="TreeGrafter"/>
</dbReference>
<dbReference type="PANTHER" id="PTHR16453">
    <property type="entry name" value="WD40 DOMAIN-CONTAINING PROTEIN MIO FAMILY MEMBER"/>
    <property type="match status" value="1"/>
</dbReference>
<evidence type="ECO:0000313" key="7">
    <source>
        <dbReference type="EMBL" id="KAH8077520.1"/>
    </source>
</evidence>
<accession>A0A8K0UD98</accession>
<dbReference type="CDD" id="cd16691">
    <property type="entry name" value="mRING-H2-C3H3C2_Mio"/>
    <property type="match status" value="1"/>
</dbReference>
<dbReference type="Proteomes" id="UP000813824">
    <property type="component" value="Unassembled WGS sequence"/>
</dbReference>
<comment type="similarity">
    <text evidence="1">Belongs to the WD repeat mio family.</text>
</comment>
<dbReference type="AlphaFoldDB" id="A0A8K0UD98"/>
<evidence type="ECO:0000259" key="6">
    <source>
        <dbReference type="Pfam" id="PF21719"/>
    </source>
</evidence>
<feature type="region of interest" description="Disordered" evidence="4">
    <location>
        <begin position="461"/>
        <end position="530"/>
    </location>
</feature>
<dbReference type="InterPro" id="IPR031488">
    <property type="entry name" value="Zn_ribbon_mio"/>
</dbReference>
<dbReference type="EMBL" id="JAEVFJ010000063">
    <property type="protein sequence ID" value="KAH8077520.1"/>
    <property type="molecule type" value="Genomic_DNA"/>
</dbReference>
<feature type="compositionally biased region" description="Basic and acidic residues" evidence="4">
    <location>
        <begin position="470"/>
        <end position="488"/>
    </location>
</feature>
<dbReference type="Pfam" id="PF17034">
    <property type="entry name" value="zinc_ribbon_16"/>
    <property type="match status" value="1"/>
</dbReference>
<protein>
    <submittedName>
        <fullName evidence="7">Uncharacterized protein</fullName>
    </submittedName>
</protein>
<dbReference type="InterPro" id="IPR015943">
    <property type="entry name" value="WD40/YVTN_repeat-like_dom_sf"/>
</dbReference>
<feature type="region of interest" description="Disordered" evidence="4">
    <location>
        <begin position="700"/>
        <end position="722"/>
    </location>
</feature>
<comment type="caution">
    <text evidence="7">The sequence shown here is derived from an EMBL/GenBank/DDBJ whole genome shotgun (WGS) entry which is preliminary data.</text>
</comment>
<feature type="region of interest" description="Disordered" evidence="4">
    <location>
        <begin position="543"/>
        <end position="578"/>
    </location>
</feature>
<feature type="compositionally biased region" description="Basic and acidic residues" evidence="4">
    <location>
        <begin position="543"/>
        <end position="553"/>
    </location>
</feature>
<organism evidence="7 8">
    <name type="scientific">Cristinia sonorae</name>
    <dbReference type="NCBI Taxonomy" id="1940300"/>
    <lineage>
        <taxon>Eukaryota</taxon>
        <taxon>Fungi</taxon>
        <taxon>Dikarya</taxon>
        <taxon>Basidiomycota</taxon>
        <taxon>Agaricomycotina</taxon>
        <taxon>Agaricomycetes</taxon>
        <taxon>Agaricomycetidae</taxon>
        <taxon>Agaricales</taxon>
        <taxon>Pleurotineae</taxon>
        <taxon>Stephanosporaceae</taxon>
        <taxon>Cristinia</taxon>
    </lineage>
</organism>
<feature type="domain" description="GATOR2 complex protein MIO zinc-ribbon like" evidence="5">
    <location>
        <begin position="1021"/>
        <end position="1107"/>
    </location>
</feature>
<feature type="compositionally biased region" description="Basic residues" evidence="4">
    <location>
        <begin position="703"/>
        <end position="716"/>
    </location>
</feature>
<keyword evidence="8" id="KW-1185">Reference proteome</keyword>
<dbReference type="GO" id="GO:1904263">
    <property type="term" value="P:positive regulation of TORC1 signaling"/>
    <property type="evidence" value="ECO:0007669"/>
    <property type="project" value="TreeGrafter"/>
</dbReference>
<reference evidence="7" key="1">
    <citation type="journal article" date="2021" name="New Phytol.">
        <title>Evolutionary innovations through gain and loss of genes in the ectomycorrhizal Boletales.</title>
        <authorList>
            <person name="Wu G."/>
            <person name="Miyauchi S."/>
            <person name="Morin E."/>
            <person name="Kuo A."/>
            <person name="Drula E."/>
            <person name="Varga T."/>
            <person name="Kohler A."/>
            <person name="Feng B."/>
            <person name="Cao Y."/>
            <person name="Lipzen A."/>
            <person name="Daum C."/>
            <person name="Hundley H."/>
            <person name="Pangilinan J."/>
            <person name="Johnson J."/>
            <person name="Barry K."/>
            <person name="LaButti K."/>
            <person name="Ng V."/>
            <person name="Ahrendt S."/>
            <person name="Min B."/>
            <person name="Choi I.G."/>
            <person name="Park H."/>
            <person name="Plett J.M."/>
            <person name="Magnuson J."/>
            <person name="Spatafora J.W."/>
            <person name="Nagy L.G."/>
            <person name="Henrissat B."/>
            <person name="Grigoriev I.V."/>
            <person name="Yang Z.L."/>
            <person name="Xu J."/>
            <person name="Martin F.M."/>
        </authorList>
    </citation>
    <scope>NUCLEOTIDE SEQUENCE</scope>
    <source>
        <strain evidence="7">KKN 215</strain>
    </source>
</reference>
<keyword evidence="3" id="KW-0677">Repeat</keyword>
<evidence type="ECO:0000256" key="1">
    <source>
        <dbReference type="ARBA" id="ARBA00009713"/>
    </source>
</evidence>
<feature type="non-terminal residue" evidence="7">
    <location>
        <position position="1108"/>
    </location>
</feature>
<evidence type="ECO:0000256" key="4">
    <source>
        <dbReference type="SAM" id="MobiDB-lite"/>
    </source>
</evidence>
<dbReference type="OrthoDB" id="341486at2759"/>
<sequence>MGPSDKRILWHPRLDNRFLVGGSGQLSLYEWLSDSSEIKPITARNDVQMMKCFAWSPEPAYDDLVAIGYSSGKVDVTRLEAASSPSNLTLSNGPTVTLGVRNSRTCNALAFCPSDSNYLAVGLDKVRGDSSLVIWDIANSVPLLSTKSEVKTISAPRPQPLLPRGEVGARADSKILQQHAAAEIVSAVSWVPKSTSVLLAGVSHRWLRVFDLRIPTAHIHTVASKVQGISTDPFDEHRVACFGEGQINVWDARNWAHPVLTFTAKDAVADGESVEPGDSFTQIEFSSVRRGVLATLGKDISHVRFWDLQQVQSVTRTTDGRMSRDSSHSSRATKLSWASPANMLPWATSGTTHTTPPATPGDSHKVPYSLVLSNTRKTKRFTRGLASFALVPSADPHPLTSNVMLVSGQGDLELYAVHDTPLHTPWNSRGDFTMGIGRSYRTIPGSQTRETLSEPWDVKAHNSVPQSDAHSIDRFTGGRDRVPARADDNSPPPLFGRGDEDGFPALSPGLKPATAPANLAATRPGSRVETPAARKSLHFDYMAESKSSGERSHAAHGGGKLKHSHSRRGRDTSSRRGDPIVTMQNTIQGDISLIMRRRVLKDYGLYDPLINVSACRDDTFDAKLKELWLWIDHTDNLIRRPISIVEGYNFAYRGVLGLWEGFRSSHAPYSVHPTPRVPQRSLLLDSTVPSATISSLTLDSRRTRSGSRHAGRHHSKGPSEHVPEDFLNAVATISARKDFGKANWKPAVSTTKLPQRQLALYLIGWSLAEEDLAEAVKRWEKEHAHSRAACWLVFTKQHKAAIDLLMRSKDESHHMMSGMLAALIPSTRNNELRDHCERLIVRLQDPHLRALLTHLTVNDWTEVVSEESLSLRERMAIAFQFLSDQEITQFLRRLVEDCTHSGDIEGLLITGLTTQGMDIVQTYVDMTGDVQTAAILGNLNPSRAREPRVERWLDTYRDLLDSWKLFHHRCQLDIERGRILQDAIHHNEITPFEWVPRQIVLRCNYCNKPFDPPWPVNARVSSTACFHCGRPLPRCSICLMTLNIVQDSARDAELVHSSKDTIDEALVFCQSCRHGGHASHILEWFHGEDGNRSHGTCPVASCQCRCAE</sequence>
<gene>
    <name evidence="7" type="ORF">BXZ70DRAFT_1053623</name>
</gene>
<evidence type="ECO:0000313" key="8">
    <source>
        <dbReference type="Proteomes" id="UP000813824"/>
    </source>
</evidence>
<name>A0A8K0UD98_9AGAR</name>
<dbReference type="Gene3D" id="2.130.10.10">
    <property type="entry name" value="YVTN repeat-like/Quinoprotein amine dehydrogenase"/>
    <property type="match status" value="1"/>
</dbReference>
<feature type="domain" description="MIOS-like alpha-solenoid" evidence="6">
    <location>
        <begin position="739"/>
        <end position="881"/>
    </location>
</feature>
<proteinExistence type="inferred from homology"/>
<keyword evidence="2" id="KW-0853">WD repeat</keyword>
<evidence type="ECO:0000256" key="3">
    <source>
        <dbReference type="ARBA" id="ARBA00022737"/>
    </source>
</evidence>
<feature type="compositionally biased region" description="Basic and acidic residues" evidence="4">
    <location>
        <begin position="569"/>
        <end position="578"/>
    </location>
</feature>
<evidence type="ECO:0000256" key="2">
    <source>
        <dbReference type="ARBA" id="ARBA00022574"/>
    </source>
</evidence>
<dbReference type="InterPro" id="IPR036322">
    <property type="entry name" value="WD40_repeat_dom_sf"/>
</dbReference>
<dbReference type="InterPro" id="IPR049092">
    <property type="entry name" value="MIOS_a-sol"/>
</dbReference>